<dbReference type="GO" id="GO:0004673">
    <property type="term" value="F:protein histidine kinase activity"/>
    <property type="evidence" value="ECO:0007669"/>
    <property type="project" value="UniProtKB-EC"/>
</dbReference>
<protein>
    <recommendedName>
        <fullName evidence="2">histidine kinase</fullName>
        <ecNumber evidence="2">2.7.13.3</ecNumber>
    </recommendedName>
</protein>
<name>A0A5B2TDC6_9PROT</name>
<keyword evidence="5" id="KW-0716">Sensory transduction</keyword>
<sequence>MPILLLSAALTLAYVEARREALQDLALQHARSILRSVDQEIGGRSTMLQLLAAMSLIQDLKPADFTSLIRQAETHLKGQITLQRAQGAEPAPAVSVLSGPAQPEDRGQAPLLRLTLPVAGNGMAAQLLSLTMSPQVLQRSLLDAGLPEGWTAVVIDDNRQVIALSGPADTLLERQLSEVARQADAASASFWKTLGSAGEEVALAHARSPASGLGVGIMVPSRVAEAPLRRSLLGFGIGSTLVVALVIGLAFLFTRRIAHSVRQAALAARRLGQGESLPPLATPVRELSAVSAALSEAGRRMQARARELADSEAQLSRAVSAARMATWEWDCGTDRLSGSPERENLYNAARGSLRTFGAVMNVILPEDRIQVRAAMEAALDPCGPGLYEAQFRVLDPAGGERWLQSQGAVVRRGPDGSASRLSGVVMDVTQAQHAAERERRLTREVDHRARNILTVVQSVLRLSRNEDSEAFLAAVKGRVDVLARAHTLLSRNRWNGADLHELVAETLGPHGIAGLVTLQGPPMALAMAAVQPLAQVLHEIADNARRHGALSGPDGHASLLWRRDGSGLSLLWRESAGPGVDAPPRPGFGLRVVENTVRWQLAGTVELRWGADGLCCSIRLPERMLRNGKACAAPEPVWPLPTLPARMAGPEPCQSP</sequence>
<dbReference type="Pfam" id="PF07536">
    <property type="entry name" value="HWE_HK"/>
    <property type="match status" value="1"/>
</dbReference>
<dbReference type="Gene3D" id="3.30.450.20">
    <property type="entry name" value="PAS domain"/>
    <property type="match status" value="1"/>
</dbReference>
<keyword evidence="10" id="KW-0067">ATP-binding</keyword>
<dbReference type="SMART" id="SM00086">
    <property type="entry name" value="PAC"/>
    <property type="match status" value="1"/>
</dbReference>
<dbReference type="SUPFAM" id="SSF55874">
    <property type="entry name" value="ATPase domain of HSP90 chaperone/DNA topoisomerase II/histidine kinase"/>
    <property type="match status" value="1"/>
</dbReference>
<dbReference type="InterPro" id="IPR035965">
    <property type="entry name" value="PAS-like_dom_sf"/>
</dbReference>
<keyword evidence="6" id="KW-0808">Transferase</keyword>
<keyword evidence="11" id="KW-0157">Chromophore</keyword>
<keyword evidence="13" id="KW-0812">Transmembrane</keyword>
<dbReference type="Pfam" id="PF08447">
    <property type="entry name" value="PAS_3"/>
    <property type="match status" value="1"/>
</dbReference>
<evidence type="ECO:0000256" key="4">
    <source>
        <dbReference type="ARBA" id="ARBA00022553"/>
    </source>
</evidence>
<dbReference type="RefSeq" id="WP_149813337.1">
    <property type="nucleotide sequence ID" value="NZ_VUKA01000011.1"/>
</dbReference>
<evidence type="ECO:0000256" key="9">
    <source>
        <dbReference type="ARBA" id="ARBA00022777"/>
    </source>
</evidence>
<evidence type="ECO:0000256" key="6">
    <source>
        <dbReference type="ARBA" id="ARBA00022679"/>
    </source>
</evidence>
<comment type="caution">
    <text evidence="15">The sequence shown here is derived from an EMBL/GenBank/DDBJ whole genome shotgun (WGS) entry which is preliminary data.</text>
</comment>
<keyword evidence="8" id="KW-0547">Nucleotide-binding</keyword>
<evidence type="ECO:0000256" key="12">
    <source>
        <dbReference type="ARBA" id="ARBA00023170"/>
    </source>
</evidence>
<evidence type="ECO:0000256" key="1">
    <source>
        <dbReference type="ARBA" id="ARBA00000085"/>
    </source>
</evidence>
<accession>A0A5B2TDC6</accession>
<dbReference type="PANTHER" id="PTHR41523:SF8">
    <property type="entry name" value="ETHYLENE RESPONSE SENSOR PROTEIN"/>
    <property type="match status" value="1"/>
</dbReference>
<dbReference type="GO" id="GO:0005524">
    <property type="term" value="F:ATP binding"/>
    <property type="evidence" value="ECO:0007669"/>
    <property type="project" value="UniProtKB-KW"/>
</dbReference>
<evidence type="ECO:0000256" key="5">
    <source>
        <dbReference type="ARBA" id="ARBA00022606"/>
    </source>
</evidence>
<evidence type="ECO:0000256" key="3">
    <source>
        <dbReference type="ARBA" id="ARBA00022543"/>
    </source>
</evidence>
<keyword evidence="13" id="KW-1133">Transmembrane helix</keyword>
<evidence type="ECO:0000256" key="7">
    <source>
        <dbReference type="ARBA" id="ARBA00022737"/>
    </source>
</evidence>
<keyword evidence="7" id="KW-0677">Repeat</keyword>
<evidence type="ECO:0000256" key="13">
    <source>
        <dbReference type="SAM" id="Phobius"/>
    </source>
</evidence>
<comment type="catalytic activity">
    <reaction evidence="1">
        <text>ATP + protein L-histidine = ADP + protein N-phospho-L-histidine.</text>
        <dbReference type="EC" id="2.7.13.3"/>
    </reaction>
</comment>
<dbReference type="EMBL" id="VUKA01000011">
    <property type="protein sequence ID" value="KAA2212065.1"/>
    <property type="molecule type" value="Genomic_DNA"/>
</dbReference>
<dbReference type="GO" id="GO:0009881">
    <property type="term" value="F:photoreceptor activity"/>
    <property type="evidence" value="ECO:0007669"/>
    <property type="project" value="UniProtKB-KW"/>
</dbReference>
<dbReference type="InterPro" id="IPR013655">
    <property type="entry name" value="PAS_fold_3"/>
</dbReference>
<dbReference type="InterPro" id="IPR011102">
    <property type="entry name" value="Sig_transdc_His_kinase_HWE"/>
</dbReference>
<dbReference type="InterPro" id="IPR001610">
    <property type="entry name" value="PAC"/>
</dbReference>
<dbReference type="OrthoDB" id="341208at2"/>
<keyword evidence="12" id="KW-0675">Receptor</keyword>
<reference evidence="15 16" key="1">
    <citation type="journal article" date="2015" name="Int. J. Syst. Evol. Microbiol.">
        <title>Roseomonas oryzae sp. nov., isolated from paddy rhizosphere soil.</title>
        <authorList>
            <person name="Ramaprasad E.V."/>
            <person name="Sasikala Ch."/>
            <person name="Ramana Ch.V."/>
        </authorList>
    </citation>
    <scope>NUCLEOTIDE SEQUENCE [LARGE SCALE GENOMIC DNA]</scope>
    <source>
        <strain evidence="15 16">KCTC 42542</strain>
    </source>
</reference>
<evidence type="ECO:0000259" key="14">
    <source>
        <dbReference type="PROSITE" id="PS50113"/>
    </source>
</evidence>
<feature type="domain" description="PAC" evidence="14">
    <location>
        <begin position="387"/>
        <end position="440"/>
    </location>
</feature>
<evidence type="ECO:0000313" key="15">
    <source>
        <dbReference type="EMBL" id="KAA2212065.1"/>
    </source>
</evidence>
<evidence type="ECO:0000256" key="11">
    <source>
        <dbReference type="ARBA" id="ARBA00022991"/>
    </source>
</evidence>
<keyword evidence="9" id="KW-0418">Kinase</keyword>
<keyword evidence="13" id="KW-0472">Membrane</keyword>
<proteinExistence type="predicted"/>
<dbReference type="InterPro" id="IPR036890">
    <property type="entry name" value="HATPase_C_sf"/>
</dbReference>
<dbReference type="PROSITE" id="PS50113">
    <property type="entry name" value="PAC"/>
    <property type="match status" value="1"/>
</dbReference>
<dbReference type="InterPro" id="IPR000700">
    <property type="entry name" value="PAS-assoc_C"/>
</dbReference>
<organism evidence="15 16">
    <name type="scientific">Teichococcus oryzae</name>
    <dbReference type="NCBI Taxonomy" id="1608942"/>
    <lineage>
        <taxon>Bacteria</taxon>
        <taxon>Pseudomonadati</taxon>
        <taxon>Pseudomonadota</taxon>
        <taxon>Alphaproteobacteria</taxon>
        <taxon>Acetobacterales</taxon>
        <taxon>Roseomonadaceae</taxon>
        <taxon>Roseomonas</taxon>
    </lineage>
</organism>
<evidence type="ECO:0000313" key="16">
    <source>
        <dbReference type="Proteomes" id="UP000322110"/>
    </source>
</evidence>
<evidence type="ECO:0000256" key="2">
    <source>
        <dbReference type="ARBA" id="ARBA00012438"/>
    </source>
</evidence>
<dbReference type="SMART" id="SM00911">
    <property type="entry name" value="HWE_HK"/>
    <property type="match status" value="1"/>
</dbReference>
<dbReference type="SUPFAM" id="SSF55785">
    <property type="entry name" value="PYP-like sensor domain (PAS domain)"/>
    <property type="match status" value="1"/>
</dbReference>
<keyword evidence="16" id="KW-1185">Reference proteome</keyword>
<dbReference type="Proteomes" id="UP000322110">
    <property type="component" value="Unassembled WGS sequence"/>
</dbReference>
<gene>
    <name evidence="15" type="ORF">F0Q34_16445</name>
</gene>
<keyword evidence="4" id="KW-0597">Phosphoprotein</keyword>
<feature type="transmembrane region" description="Helical" evidence="13">
    <location>
        <begin position="232"/>
        <end position="253"/>
    </location>
</feature>
<evidence type="ECO:0000256" key="10">
    <source>
        <dbReference type="ARBA" id="ARBA00022840"/>
    </source>
</evidence>
<dbReference type="Gene3D" id="2.10.70.100">
    <property type="match status" value="1"/>
</dbReference>
<dbReference type="Gene3D" id="3.30.565.10">
    <property type="entry name" value="Histidine kinase-like ATPase, C-terminal domain"/>
    <property type="match status" value="1"/>
</dbReference>
<dbReference type="PANTHER" id="PTHR41523">
    <property type="entry name" value="TWO-COMPONENT SYSTEM SENSOR PROTEIN"/>
    <property type="match status" value="1"/>
</dbReference>
<keyword evidence="3" id="KW-0600">Photoreceptor protein</keyword>
<dbReference type="AlphaFoldDB" id="A0A5B2TDC6"/>
<dbReference type="EC" id="2.7.13.3" evidence="2"/>
<evidence type="ECO:0000256" key="8">
    <source>
        <dbReference type="ARBA" id="ARBA00022741"/>
    </source>
</evidence>